<proteinExistence type="inferred from homology"/>
<evidence type="ECO:0000256" key="3">
    <source>
        <dbReference type="ARBA" id="ARBA00004651"/>
    </source>
</evidence>
<comment type="catalytic activity">
    <reaction evidence="27">
        <text>Na(+)(in) = Na(+)(out)</text>
        <dbReference type="Rhea" id="RHEA:34963"/>
        <dbReference type="ChEBI" id="CHEBI:29101"/>
    </reaction>
</comment>
<keyword evidence="13" id="KW-1000">Mitochondrion outer membrane</keyword>
<dbReference type="InterPro" id="IPR027246">
    <property type="entry name" value="Porin_Euk/Tom40"/>
</dbReference>
<comment type="catalytic activity">
    <reaction evidence="33">
        <text>ATP(in) = ATP(out)</text>
        <dbReference type="Rhea" id="RHEA:75687"/>
        <dbReference type="ChEBI" id="CHEBI:30616"/>
    </reaction>
</comment>
<evidence type="ECO:0000256" key="6">
    <source>
        <dbReference type="ARBA" id="ARBA00022452"/>
    </source>
</evidence>
<keyword evidence="5" id="KW-0813">Transport</keyword>
<dbReference type="GO" id="GO:0008308">
    <property type="term" value="F:voltage-gated monoatomic anion channel activity"/>
    <property type="evidence" value="ECO:0007669"/>
    <property type="project" value="InterPro"/>
</dbReference>
<comment type="catalytic activity">
    <reaction evidence="32">
        <text>Fe(III)-[cytochrome c](out) = Fe(III)-[cytochrome c](in)</text>
        <dbReference type="Rhea" id="RHEA:79311"/>
        <dbReference type="Rhea" id="RHEA-COMP:14399"/>
        <dbReference type="ChEBI" id="CHEBI:29034"/>
    </reaction>
</comment>
<evidence type="ECO:0000256" key="27">
    <source>
        <dbReference type="ARBA" id="ARBA00036239"/>
    </source>
</evidence>
<evidence type="ECO:0000256" key="29">
    <source>
        <dbReference type="ARBA" id="ARBA00036634"/>
    </source>
</evidence>
<evidence type="ECO:0000256" key="1">
    <source>
        <dbReference type="ARBA" id="ARBA00004314"/>
    </source>
</evidence>
<dbReference type="GO" id="GO:0006915">
    <property type="term" value="P:apoptotic process"/>
    <property type="evidence" value="ECO:0007669"/>
    <property type="project" value="UniProtKB-KW"/>
</dbReference>
<evidence type="ECO:0000256" key="17">
    <source>
        <dbReference type="ARBA" id="ARBA00023027"/>
    </source>
</evidence>
<evidence type="ECO:0000256" key="12">
    <source>
        <dbReference type="ARBA" id="ARBA00022741"/>
    </source>
</evidence>
<evidence type="ECO:0000313" key="38">
    <source>
        <dbReference type="EMBL" id="CAD7691951.1"/>
    </source>
</evidence>
<evidence type="ECO:0000256" key="33">
    <source>
        <dbReference type="ARBA" id="ARBA00044897"/>
    </source>
</evidence>
<comment type="catalytic activity">
    <reaction evidence="25">
        <text>Mg(2+)(in) = Mg(2+)(out)</text>
        <dbReference type="Rhea" id="RHEA:29827"/>
        <dbReference type="ChEBI" id="CHEBI:18420"/>
    </reaction>
</comment>
<comment type="catalytic activity">
    <reaction evidence="30">
        <text>L-glutamate(out) = L-glutamate(in)</text>
        <dbReference type="Rhea" id="RHEA:66336"/>
        <dbReference type="ChEBI" id="CHEBI:29985"/>
    </reaction>
</comment>
<evidence type="ECO:0000256" key="15">
    <source>
        <dbReference type="ARBA" id="ARBA00022843"/>
    </source>
</evidence>
<dbReference type="EMBL" id="CAJHUB010000775">
    <property type="protein sequence ID" value="CAD7691951.1"/>
    <property type="molecule type" value="Genomic_DNA"/>
</dbReference>
<dbReference type="InterPro" id="IPR001925">
    <property type="entry name" value="Porin_Euk"/>
</dbReference>
<evidence type="ECO:0000256" key="30">
    <source>
        <dbReference type="ARBA" id="ARBA00036683"/>
    </source>
</evidence>
<dbReference type="Pfam" id="PF01459">
    <property type="entry name" value="Porin_3"/>
    <property type="match status" value="2"/>
</dbReference>
<dbReference type="AlphaFoldDB" id="A0A811ZTK2"/>
<evidence type="ECO:0000256" key="22">
    <source>
        <dbReference type="ARBA" id="ARBA00024167"/>
    </source>
</evidence>
<evidence type="ECO:0000256" key="37">
    <source>
        <dbReference type="ARBA" id="ARBA00046417"/>
    </source>
</evidence>
<keyword evidence="15" id="KW-0832">Ubl conjugation</keyword>
<comment type="caution">
    <text evidence="38">The sequence shown here is derived from an EMBL/GenBank/DDBJ whole genome shotgun (WGS) entry which is preliminary data.</text>
</comment>
<evidence type="ECO:0000256" key="23">
    <source>
        <dbReference type="ARBA" id="ARBA00024479"/>
    </source>
</evidence>
<sequence>MYAHLGKSARMSHQGLWIGLNKIDLKTKSENELEFTSSGSANPESTKVMGNVETNLYHVTEKWNVNTCPSTKITVGDQLTHGLKLIFDSSGSPNPETGYRQKHIDLDFHITKLSIQGAVNFAVGYKTDGFQPHINVNGRTEFGGSICQKMNKKLETSVNVNWTAETITLNFGIAAKYQIDPDTSFLAKGSDSSLVGPGYIKILKPSIKMILSVPPDRKNVNASGHQPGLGLEFQALMNIIRLFSLKLFIANFGT</sequence>
<keyword evidence="17" id="KW-0520">NAD</keyword>
<dbReference type="PANTHER" id="PTHR11743">
    <property type="entry name" value="VOLTAGE-DEPENDENT ANION-SELECTIVE CHANNEL"/>
    <property type="match status" value="1"/>
</dbReference>
<evidence type="ECO:0000256" key="34">
    <source>
        <dbReference type="ARBA" id="ARBA00044941"/>
    </source>
</evidence>
<comment type="function">
    <text evidence="34">Catalyzes the scrambling of phospholipids across the outer mitochondrial membrane; the mechanism is unrelated to channel activity and is capable of translocating both anionic and zwitterionic phospholipids.</text>
</comment>
<evidence type="ECO:0000256" key="10">
    <source>
        <dbReference type="ARBA" id="ARBA00022692"/>
    </source>
</evidence>
<evidence type="ECO:0000256" key="9">
    <source>
        <dbReference type="ARBA" id="ARBA00022553"/>
    </source>
</evidence>
<keyword evidence="10" id="KW-0812">Transmembrane</keyword>
<evidence type="ECO:0000256" key="24">
    <source>
        <dbReference type="ARBA" id="ARBA00024631"/>
    </source>
</evidence>
<dbReference type="CDD" id="cd07306">
    <property type="entry name" value="Porin3_VDAC"/>
    <property type="match status" value="1"/>
</dbReference>
<dbReference type="GO" id="GO:0005524">
    <property type="term" value="F:ATP binding"/>
    <property type="evidence" value="ECO:0007669"/>
    <property type="project" value="UniProtKB-KW"/>
</dbReference>
<evidence type="ECO:0000256" key="28">
    <source>
        <dbReference type="ARBA" id="ARBA00036483"/>
    </source>
</evidence>
<dbReference type="InterPro" id="IPR023614">
    <property type="entry name" value="Porin_dom_sf"/>
</dbReference>
<comment type="catalytic activity">
    <reaction evidence="28">
        <text>dopamine(out) = dopamine(in)</text>
        <dbReference type="Rhea" id="RHEA:73863"/>
        <dbReference type="ChEBI" id="CHEBI:59905"/>
    </reaction>
</comment>
<evidence type="ECO:0000256" key="5">
    <source>
        <dbReference type="ARBA" id="ARBA00022448"/>
    </source>
</evidence>
<keyword evidence="16" id="KW-0007">Acetylation</keyword>
<evidence type="ECO:0000256" key="36">
    <source>
        <dbReference type="ARBA" id="ARBA00045025"/>
    </source>
</evidence>
<comment type="catalytic activity">
    <reaction evidence="31">
        <text>acetylcholine(in) = acetylcholine(out)</text>
        <dbReference type="Rhea" id="RHEA:74663"/>
        <dbReference type="ChEBI" id="CHEBI:15355"/>
    </reaction>
</comment>
<evidence type="ECO:0000256" key="7">
    <source>
        <dbReference type="ARBA" id="ARBA00022475"/>
    </source>
</evidence>
<protein>
    <recommendedName>
        <fullName evidence="35">Non-selective voltage-gated ion channel VDAC1</fullName>
    </recommendedName>
    <alternativeName>
        <fullName evidence="36">Voltage-dependent anion-selective channel protein 1</fullName>
    </alternativeName>
</protein>
<evidence type="ECO:0000256" key="20">
    <source>
        <dbReference type="ARBA" id="ARBA00023128"/>
    </source>
</evidence>
<evidence type="ECO:0000256" key="35">
    <source>
        <dbReference type="ARBA" id="ARBA00044987"/>
    </source>
</evidence>
<evidence type="ECO:0000256" key="11">
    <source>
        <dbReference type="ARBA" id="ARBA00022703"/>
    </source>
</evidence>
<comment type="similarity">
    <text evidence="4">Belongs to the eukaryotic mitochondrial porin family.</text>
</comment>
<keyword evidence="6" id="KW-1134">Transmembrane beta strand</keyword>
<keyword evidence="7" id="KW-1003">Cell membrane</keyword>
<evidence type="ECO:0000256" key="18">
    <source>
        <dbReference type="ARBA" id="ARBA00023065"/>
    </source>
</evidence>
<keyword evidence="8" id="KW-1017">Isopeptide bond</keyword>
<keyword evidence="14" id="KW-0067">ATP-binding</keyword>
<comment type="catalytic activity">
    <reaction evidence="24">
        <text>a 1,2-diacyl-sn-glycero-3-phosphocholine(in) = a 1,2-diacyl-sn-glycero-3-phosphocholine(out)</text>
        <dbReference type="Rhea" id="RHEA:38571"/>
        <dbReference type="ChEBI" id="CHEBI:57643"/>
    </reaction>
</comment>
<organism evidence="38 39">
    <name type="scientific">Nyctereutes procyonoides</name>
    <name type="common">Raccoon dog</name>
    <name type="synonym">Canis procyonoides</name>
    <dbReference type="NCBI Taxonomy" id="34880"/>
    <lineage>
        <taxon>Eukaryota</taxon>
        <taxon>Metazoa</taxon>
        <taxon>Chordata</taxon>
        <taxon>Craniata</taxon>
        <taxon>Vertebrata</taxon>
        <taxon>Euteleostomi</taxon>
        <taxon>Mammalia</taxon>
        <taxon>Eutheria</taxon>
        <taxon>Laurasiatheria</taxon>
        <taxon>Carnivora</taxon>
        <taxon>Caniformia</taxon>
        <taxon>Canidae</taxon>
        <taxon>Nyctereutes</taxon>
    </lineage>
</organism>
<dbReference type="Gene3D" id="2.40.160.10">
    <property type="entry name" value="Porin"/>
    <property type="match status" value="2"/>
</dbReference>
<comment type="subunit">
    <text evidence="37">Homodimer and homotrimer; in response to cyclic AMP or calcium; oligomerization is required for scramblase activity. Component of the mitochondrial permeability transition pore complex (mPTPC), at least composed of SPG7, VDAC1 and PPIF. Interacts with SPG7, NIPSNAP2 and SLC25A30. Interacts with hexokinases including HK1. The HK1-VDAC1 complex interacts with ATF2. Interacts with BCL2L1. Interacts with BAK1. Interacts with RTL10/BOP (via BH3 domain). Interacts with amyloid-beta and APP; induces VDAC1 dephosphorylation. Interacts with TMEM41B. Interacts with BCAP31. Interacts with HSPA9; this interaction couples ITPR1 to VDAC1.</text>
</comment>
<keyword evidence="19" id="KW-0626">Porin</keyword>
<evidence type="ECO:0000256" key="21">
    <source>
        <dbReference type="ARBA" id="ARBA00023136"/>
    </source>
</evidence>
<dbReference type="GO" id="GO:0005886">
    <property type="term" value="C:plasma membrane"/>
    <property type="evidence" value="ECO:0007669"/>
    <property type="project" value="UniProtKB-SubCell"/>
</dbReference>
<keyword evidence="39" id="KW-1185">Reference proteome</keyword>
<dbReference type="GO" id="GO:0045121">
    <property type="term" value="C:membrane raft"/>
    <property type="evidence" value="ECO:0007669"/>
    <property type="project" value="UniProtKB-SubCell"/>
</dbReference>
<evidence type="ECO:0000256" key="13">
    <source>
        <dbReference type="ARBA" id="ARBA00022787"/>
    </source>
</evidence>
<evidence type="ECO:0000256" key="2">
    <source>
        <dbReference type="ARBA" id="ARBA00004374"/>
    </source>
</evidence>
<keyword evidence="11" id="KW-0053">Apoptosis</keyword>
<comment type="catalytic activity">
    <reaction evidence="23">
        <text>a 1,2-diacyl-sn-glycero-3-phospho-L-serine(in) = a 1,2-diacyl-sn-glycero-3-phospho-L-serine(out)</text>
        <dbReference type="Rhea" id="RHEA:38663"/>
        <dbReference type="ChEBI" id="CHEBI:57262"/>
    </reaction>
</comment>
<evidence type="ECO:0000256" key="14">
    <source>
        <dbReference type="ARBA" id="ARBA00022840"/>
    </source>
</evidence>
<dbReference type="GO" id="GO:0046930">
    <property type="term" value="C:pore complex"/>
    <property type="evidence" value="ECO:0007669"/>
    <property type="project" value="UniProtKB-KW"/>
</dbReference>
<dbReference type="GO" id="GO:0005741">
    <property type="term" value="C:mitochondrial outer membrane"/>
    <property type="evidence" value="ECO:0007669"/>
    <property type="project" value="UniProtKB-SubCell"/>
</dbReference>
<comment type="catalytic activity">
    <reaction evidence="26">
        <text>K(+)(in) = K(+)(out)</text>
        <dbReference type="Rhea" id="RHEA:29463"/>
        <dbReference type="ChEBI" id="CHEBI:29103"/>
    </reaction>
</comment>
<evidence type="ECO:0000256" key="16">
    <source>
        <dbReference type="ARBA" id="ARBA00022990"/>
    </source>
</evidence>
<keyword evidence="12" id="KW-0547">Nucleotide-binding</keyword>
<keyword evidence="21" id="KW-0472">Membrane</keyword>
<evidence type="ECO:0000256" key="4">
    <source>
        <dbReference type="ARBA" id="ARBA00007780"/>
    </source>
</evidence>
<dbReference type="GO" id="GO:0015288">
    <property type="term" value="F:porin activity"/>
    <property type="evidence" value="ECO:0007669"/>
    <property type="project" value="UniProtKB-KW"/>
</dbReference>
<gene>
    <name evidence="38" type="ORF">NYPRO_LOCUS24745</name>
</gene>
<evidence type="ECO:0000256" key="32">
    <source>
        <dbReference type="ARBA" id="ARBA00044892"/>
    </source>
</evidence>
<evidence type="ECO:0000256" key="26">
    <source>
        <dbReference type="ARBA" id="ARBA00034430"/>
    </source>
</evidence>
<comment type="catalytic activity">
    <reaction evidence="29">
        <text>Ca(2+)(in) = Ca(2+)(out)</text>
        <dbReference type="Rhea" id="RHEA:29671"/>
        <dbReference type="ChEBI" id="CHEBI:29108"/>
    </reaction>
</comment>
<evidence type="ECO:0000256" key="25">
    <source>
        <dbReference type="ARBA" id="ARBA00034269"/>
    </source>
</evidence>
<name>A0A811ZTK2_NYCPR</name>
<comment type="subcellular location">
    <subcellularLocation>
        <location evidence="3">Cell membrane</location>
        <topology evidence="3">Multi-pass membrane protein</topology>
    </subcellularLocation>
    <subcellularLocation>
        <location evidence="1">Membrane raft</location>
        <topology evidence="1">Multi-pass membrane protein</topology>
    </subcellularLocation>
    <subcellularLocation>
        <location evidence="2">Mitochondrion outer membrane</location>
        <topology evidence="2">Multi-pass membrane protein</topology>
    </subcellularLocation>
</comment>
<reference evidence="38" key="1">
    <citation type="submission" date="2020-12" db="EMBL/GenBank/DDBJ databases">
        <authorList>
            <consortium name="Molecular Ecology Group"/>
        </authorList>
    </citation>
    <scope>NUCLEOTIDE SEQUENCE</scope>
    <source>
        <strain evidence="38">TBG_1078</strain>
    </source>
</reference>
<keyword evidence="20" id="KW-0496">Mitochondrion</keyword>
<comment type="catalytic activity">
    <reaction evidence="22">
        <text>chloride(in) = chloride(out)</text>
        <dbReference type="Rhea" id="RHEA:29823"/>
        <dbReference type="ChEBI" id="CHEBI:17996"/>
    </reaction>
</comment>
<evidence type="ECO:0000313" key="39">
    <source>
        <dbReference type="Proteomes" id="UP000645828"/>
    </source>
</evidence>
<accession>A0A811ZTK2</accession>
<keyword evidence="9" id="KW-0597">Phosphoprotein</keyword>
<dbReference type="Proteomes" id="UP000645828">
    <property type="component" value="Unassembled WGS sequence"/>
</dbReference>
<dbReference type="PANTHER" id="PTHR11743:SF13">
    <property type="entry name" value="VOLTAGE-DEPENDENT ANION-SELECTIVE CHANNEL PROTEIN 1"/>
    <property type="match status" value="1"/>
</dbReference>
<evidence type="ECO:0000256" key="31">
    <source>
        <dbReference type="ARBA" id="ARBA00036778"/>
    </source>
</evidence>
<keyword evidence="18" id="KW-0406">Ion transport</keyword>
<evidence type="ECO:0000256" key="8">
    <source>
        <dbReference type="ARBA" id="ARBA00022499"/>
    </source>
</evidence>
<evidence type="ECO:0000256" key="19">
    <source>
        <dbReference type="ARBA" id="ARBA00023114"/>
    </source>
</evidence>